<evidence type="ECO:0000256" key="1">
    <source>
        <dbReference type="SAM" id="MobiDB-lite"/>
    </source>
</evidence>
<comment type="caution">
    <text evidence="2">The sequence shown here is derived from an EMBL/GenBank/DDBJ whole genome shotgun (WGS) entry which is preliminary data.</text>
</comment>
<dbReference type="EMBL" id="JARJLG010000075">
    <property type="protein sequence ID" value="KAJ7752205.1"/>
    <property type="molecule type" value="Genomic_DNA"/>
</dbReference>
<feature type="region of interest" description="Disordered" evidence="1">
    <location>
        <begin position="416"/>
        <end position="438"/>
    </location>
</feature>
<accession>A0AAD7J0L7</accession>
<organism evidence="2 3">
    <name type="scientific">Mycena maculata</name>
    <dbReference type="NCBI Taxonomy" id="230809"/>
    <lineage>
        <taxon>Eukaryota</taxon>
        <taxon>Fungi</taxon>
        <taxon>Dikarya</taxon>
        <taxon>Basidiomycota</taxon>
        <taxon>Agaricomycotina</taxon>
        <taxon>Agaricomycetes</taxon>
        <taxon>Agaricomycetidae</taxon>
        <taxon>Agaricales</taxon>
        <taxon>Marasmiineae</taxon>
        <taxon>Mycenaceae</taxon>
        <taxon>Mycena</taxon>
    </lineage>
</organism>
<keyword evidence="3" id="KW-1185">Reference proteome</keyword>
<dbReference type="Gene3D" id="1.25.40.10">
    <property type="entry name" value="Tetratricopeptide repeat domain"/>
    <property type="match status" value="1"/>
</dbReference>
<dbReference type="AlphaFoldDB" id="A0AAD7J0L7"/>
<proteinExistence type="predicted"/>
<protein>
    <submittedName>
        <fullName evidence="2">Uncharacterized protein</fullName>
    </submittedName>
</protein>
<evidence type="ECO:0000313" key="2">
    <source>
        <dbReference type="EMBL" id="KAJ7752205.1"/>
    </source>
</evidence>
<feature type="compositionally biased region" description="Basic and acidic residues" evidence="1">
    <location>
        <begin position="425"/>
        <end position="438"/>
    </location>
</feature>
<name>A0AAD7J0L7_9AGAR</name>
<sequence>MHMLLPSGGMRLIYKVLVSYQVDLLRTVRDRVEFWQIDPLIADGFWLTGRLLGNLLVSAAHGINFVDHAVPAVPIQIPIAALRAVGLPIPTILLVLGYPSNPLRHRRYSSPEAAVADCLLFIEWLEHNLCWLAECFRRIILRRSEGFDTVWDFGTVLGMGKDEFFDSVADSRAEAGLDELDILLSTIEEAPLSYNELDFDVAELIRPWYTHLGVVACRTSSLLSPGTSRTHARILPSGGMLSGTSPDGSRRTADSLDLPQRGAQYPRRAQDAPRVRRLGQLEADFQRKNLRRRCLHFLLLHPSAREARDAGTHLWMQTSYAFIALQTTSSPARRFWQFLTDEERFWRALVLRVQRVYGVPLPAAGALLGGAEPAPRNIDPKKNRLYEPRTRSRRMRGTWRIGSLFWRTSETAGENLGGVRGAGGKGDKNDKEVGVHKEGSEGKVMKAQTGGGVQIAGEGKRGRRQTGTATLGHCHAGAWSASSTIWCCYMRLRFRPMVIHNGYARQADQFGSRKHASWVSVRCSVSLCISSP</sequence>
<reference evidence="2" key="1">
    <citation type="submission" date="2023-03" db="EMBL/GenBank/DDBJ databases">
        <title>Massive genome expansion in bonnet fungi (Mycena s.s.) driven by repeated elements and novel gene families across ecological guilds.</title>
        <authorList>
            <consortium name="Lawrence Berkeley National Laboratory"/>
            <person name="Harder C.B."/>
            <person name="Miyauchi S."/>
            <person name="Viragh M."/>
            <person name="Kuo A."/>
            <person name="Thoen E."/>
            <person name="Andreopoulos B."/>
            <person name="Lu D."/>
            <person name="Skrede I."/>
            <person name="Drula E."/>
            <person name="Henrissat B."/>
            <person name="Morin E."/>
            <person name="Kohler A."/>
            <person name="Barry K."/>
            <person name="LaButti K."/>
            <person name="Morin E."/>
            <person name="Salamov A."/>
            <person name="Lipzen A."/>
            <person name="Mereny Z."/>
            <person name="Hegedus B."/>
            <person name="Baldrian P."/>
            <person name="Stursova M."/>
            <person name="Weitz H."/>
            <person name="Taylor A."/>
            <person name="Grigoriev I.V."/>
            <person name="Nagy L.G."/>
            <person name="Martin F."/>
            <person name="Kauserud H."/>
        </authorList>
    </citation>
    <scope>NUCLEOTIDE SEQUENCE</scope>
    <source>
        <strain evidence="2">CBHHK188m</strain>
    </source>
</reference>
<dbReference type="Proteomes" id="UP001215280">
    <property type="component" value="Unassembled WGS sequence"/>
</dbReference>
<gene>
    <name evidence="2" type="ORF">DFH07DRAFT_1031857</name>
</gene>
<dbReference type="InterPro" id="IPR011990">
    <property type="entry name" value="TPR-like_helical_dom_sf"/>
</dbReference>
<evidence type="ECO:0000313" key="3">
    <source>
        <dbReference type="Proteomes" id="UP001215280"/>
    </source>
</evidence>
<feature type="region of interest" description="Disordered" evidence="1">
    <location>
        <begin position="234"/>
        <end position="269"/>
    </location>
</feature>